<dbReference type="KEGG" id="ttf:THTE_0341"/>
<accession>A0A286RAI0</accession>
<feature type="compositionally biased region" description="Polar residues" evidence="1">
    <location>
        <begin position="12"/>
        <end position="23"/>
    </location>
</feature>
<reference evidence="2 3" key="1">
    <citation type="journal article" name="Front. Microbiol.">
        <title>Sugar Metabolism of the First Thermophilic Planctomycete Thermogutta terrifontis: Comparative Genomic and Transcriptomic Approaches.</title>
        <authorList>
            <person name="Elcheninov A.G."/>
            <person name="Menzel P."/>
            <person name="Gudbergsdottir S.R."/>
            <person name="Slesarev A.I."/>
            <person name="Kadnikov V.V."/>
            <person name="Krogh A."/>
            <person name="Bonch-Osmolovskaya E.A."/>
            <person name="Peng X."/>
            <person name="Kublanov I.V."/>
        </authorList>
    </citation>
    <scope>NUCLEOTIDE SEQUENCE [LARGE SCALE GENOMIC DNA]</scope>
    <source>
        <strain evidence="2 3">R1</strain>
    </source>
</reference>
<dbReference type="EMBL" id="CP018477">
    <property type="protein sequence ID" value="ASV72943.1"/>
    <property type="molecule type" value="Genomic_DNA"/>
</dbReference>
<organism evidence="2 3">
    <name type="scientific">Thermogutta terrifontis</name>
    <dbReference type="NCBI Taxonomy" id="1331910"/>
    <lineage>
        <taxon>Bacteria</taxon>
        <taxon>Pseudomonadati</taxon>
        <taxon>Planctomycetota</taxon>
        <taxon>Planctomycetia</taxon>
        <taxon>Pirellulales</taxon>
        <taxon>Thermoguttaceae</taxon>
        <taxon>Thermogutta</taxon>
    </lineage>
</organism>
<evidence type="ECO:0000313" key="3">
    <source>
        <dbReference type="Proteomes" id="UP000215086"/>
    </source>
</evidence>
<gene>
    <name evidence="2" type="ORF">THTE_0341</name>
</gene>
<dbReference type="Gene3D" id="2.60.120.430">
    <property type="entry name" value="Galactose-binding lectin"/>
    <property type="match status" value="1"/>
</dbReference>
<keyword evidence="3" id="KW-1185">Reference proteome</keyword>
<protein>
    <recommendedName>
        <fullName evidence="4">DUF1570 domain-containing protein</fullName>
    </recommendedName>
</protein>
<proteinExistence type="predicted"/>
<dbReference type="Proteomes" id="UP000215086">
    <property type="component" value="Chromosome"/>
</dbReference>
<evidence type="ECO:0000256" key="1">
    <source>
        <dbReference type="SAM" id="MobiDB-lite"/>
    </source>
</evidence>
<name>A0A286RAI0_9BACT</name>
<dbReference type="AlphaFoldDB" id="A0A286RAI0"/>
<feature type="region of interest" description="Disordered" evidence="1">
    <location>
        <begin position="1"/>
        <end position="32"/>
    </location>
</feature>
<evidence type="ECO:0000313" key="2">
    <source>
        <dbReference type="EMBL" id="ASV72943.1"/>
    </source>
</evidence>
<evidence type="ECO:0008006" key="4">
    <source>
        <dbReference type="Google" id="ProtNLM"/>
    </source>
</evidence>
<sequence>MSKRVTPRCPSNGVQTGQSSTGKVQMDRCSEKPQRVPPANWASCFLAGLSAVWLLLSAGEISAQGPGADVSGRRYPGFPIDDGRLLQAGLHKIASSRLTLYTDLPVTPEIDELGRVFDAAYPQWCAFFAIAPDSRPWKMTGFLMRDPRPFRELGVLPSWLPPFTNGFSVGNVLWIYEQPSAYYRRHLLIHEGTHGFLRAHFGDWIPPWYNEGIAELLGTHFWDGRTLQLGVVPKSRDEVPMWGRIRIVRDAVAQKRPLSLTDILNFGPTAHRDLEPYGWCWAATALFAHDPRFQPAFKKLPPFIQRGNLQNFNENFLRLLGPTWKTAEYQWLIVLADLDYGYDFERTAADFTPGSPVLTGGSAVRVEAGKGWQNAGLQLEVGKRYQLTATGRFIVAQDGGPWECEPQGVTIRYVRGHPLGTLLAAVVPVGDSPPRPGAELNTRGSFFQPIAVGRGYVLTAERTGTLFLRINDSAAELSDNSGDILVKVLPLP</sequence>